<sequence length="367" mass="37383">MSTRRLRLAGLATLTVVSTSACSVGLEDLPLPAPGVDGPSYTLTATFSNALNLPASAKVKRSGVDIGEVESMAVDNYSAVVTMSILDDVQLPVGTTAELRSATPLGDIFVALSPPADAPPDAEMLADGANIPEESTSAAATIEDVLTTAALLVNGGVLRDTTKIVNGLGAAVGDRGDGLTRIIDQSTQLIGNLAARNGELQNVLGETATLTSTLAGQQQTIDDVLSAAAPAAGAVAVNTDQTLALVAELDRITTQLERYPSIAGTAPGGLVADLNTIADELARAANNPDADLTAVNKMLAPIIKITNSTSAHPHADLEDLAIGALADPNHPGDPGSRVPDATDSAAFAGTIAYTLQRLRDRVFGPGR</sequence>
<gene>
    <name evidence="3" type="ORF">ACFSJG_20495</name>
</gene>
<dbReference type="PROSITE" id="PS51257">
    <property type="entry name" value="PROKAR_LIPOPROTEIN"/>
    <property type="match status" value="1"/>
</dbReference>
<dbReference type="RefSeq" id="WP_378487078.1">
    <property type="nucleotide sequence ID" value="NZ_JBHUFB010000019.1"/>
</dbReference>
<feature type="chain" id="PRO_5046440480" evidence="1">
    <location>
        <begin position="24"/>
        <end position="367"/>
    </location>
</feature>
<evidence type="ECO:0000256" key="1">
    <source>
        <dbReference type="SAM" id="SignalP"/>
    </source>
</evidence>
<dbReference type="PANTHER" id="PTHR33371:SF4">
    <property type="entry name" value="INTERMEMBRANE PHOSPHOLIPID TRANSPORT SYSTEM BINDING PROTEIN MLAD"/>
    <property type="match status" value="1"/>
</dbReference>
<feature type="signal peptide" evidence="1">
    <location>
        <begin position="1"/>
        <end position="23"/>
    </location>
</feature>
<comment type="caution">
    <text evidence="3">The sequence shown here is derived from an EMBL/GenBank/DDBJ whole genome shotgun (WGS) entry which is preliminary data.</text>
</comment>
<dbReference type="InterPro" id="IPR003399">
    <property type="entry name" value="Mce/MlaD"/>
</dbReference>
<evidence type="ECO:0000259" key="2">
    <source>
        <dbReference type="Pfam" id="PF02470"/>
    </source>
</evidence>
<dbReference type="InterPro" id="IPR052336">
    <property type="entry name" value="MlaD_Phospholipid_Transporter"/>
</dbReference>
<dbReference type="EMBL" id="JBHUFB010000019">
    <property type="protein sequence ID" value="MFD1814603.1"/>
    <property type="molecule type" value="Genomic_DNA"/>
</dbReference>
<evidence type="ECO:0000313" key="3">
    <source>
        <dbReference type="EMBL" id="MFD1814603.1"/>
    </source>
</evidence>
<organism evidence="3 4">
    <name type="scientific">Rhodococcus gannanensis</name>
    <dbReference type="NCBI Taxonomy" id="1960308"/>
    <lineage>
        <taxon>Bacteria</taxon>
        <taxon>Bacillati</taxon>
        <taxon>Actinomycetota</taxon>
        <taxon>Actinomycetes</taxon>
        <taxon>Mycobacteriales</taxon>
        <taxon>Nocardiaceae</taxon>
        <taxon>Rhodococcus</taxon>
    </lineage>
</organism>
<keyword evidence="4" id="KW-1185">Reference proteome</keyword>
<accession>A0ABW4P9A6</accession>
<evidence type="ECO:0000313" key="4">
    <source>
        <dbReference type="Proteomes" id="UP001597286"/>
    </source>
</evidence>
<feature type="domain" description="Mce/MlaD" evidence="2">
    <location>
        <begin position="40"/>
        <end position="115"/>
    </location>
</feature>
<protein>
    <submittedName>
        <fullName evidence="3">MlaD family protein</fullName>
    </submittedName>
</protein>
<keyword evidence="1" id="KW-0732">Signal</keyword>
<dbReference type="PANTHER" id="PTHR33371">
    <property type="entry name" value="INTERMEMBRANE PHOSPHOLIPID TRANSPORT SYSTEM BINDING PROTEIN MLAD-RELATED"/>
    <property type="match status" value="1"/>
</dbReference>
<proteinExistence type="predicted"/>
<reference evidence="4" key="1">
    <citation type="journal article" date="2019" name="Int. J. Syst. Evol. Microbiol.">
        <title>The Global Catalogue of Microorganisms (GCM) 10K type strain sequencing project: providing services to taxonomists for standard genome sequencing and annotation.</title>
        <authorList>
            <consortium name="The Broad Institute Genomics Platform"/>
            <consortium name="The Broad Institute Genome Sequencing Center for Infectious Disease"/>
            <person name="Wu L."/>
            <person name="Ma J."/>
        </authorList>
    </citation>
    <scope>NUCLEOTIDE SEQUENCE [LARGE SCALE GENOMIC DNA]</scope>
    <source>
        <strain evidence="4">DT72</strain>
    </source>
</reference>
<name>A0ABW4P9A6_9NOCA</name>
<dbReference type="Pfam" id="PF02470">
    <property type="entry name" value="MlaD"/>
    <property type="match status" value="1"/>
</dbReference>
<dbReference type="Proteomes" id="UP001597286">
    <property type="component" value="Unassembled WGS sequence"/>
</dbReference>